<dbReference type="InterPro" id="IPR029044">
    <property type="entry name" value="Nucleotide-diphossugar_trans"/>
</dbReference>
<keyword evidence="3 5" id="KW-0328">Glycosyltransferase</keyword>
<sequence>MKGGGGAGPAKRRWRGLAFGVLFLVILSMLVPLGFLLGLHNGFHSSGFLPLQRNSPSGDRTRHVDNIVRKLGPTLPKDILKRFVHEAKNETRGTNATHKSQQKKGVPIPPQVLLQPLSNRTISKYSGKAVMKGDVDRSAGLCELKYGSYCIWRDENREDMKDSTVKKLKDQLFVARAYFPSVAKMPAQNKLSRELKQNIQELERVLSESTTDADLPPRIQKKSERMEAAIASAKSVTADCNNVDKKLRQIFDLTEDEANFHMKQSAFLYQLAVQTMPKSHHCLSMRLTVEFFRDDLFDKELTEKFSDPTLQHYVIFSSNVIASSVVINSTVMHAKESTNQVFHVLTDGQNYYAMKYWFLKNRFKDAVVQVLNIEQLILDYSDKTTLSHLNSPLEFRVSFHNGDNAPAMHNRTQYISIFSHSHYLLPNVFKNLEKVVVLDDDVVVQQDLSTLWKLNMGQKAMGAVQICSVRLGQLKNYLDESNFNKSSCSWMSGLNVIDLVRWRELGISETYWKLVKKVSVKEESSVLASMLTFQDLIYSLDSEWIISGLGHDYGISIQSIKKAAVLHYNGNMKPWLELGIRKEGLDLHLFQGFSISMVILNATKCMHPWLLVEPECGNRSNVGRFRRYALLMASLVYLFCCNLIQTHDIININHTLRPRHIGRWKQTSGSWLTSPVKTREMGGMYFGVLAETWVSFCHT</sequence>
<keyword evidence="8" id="KW-1185">Reference proteome</keyword>
<dbReference type="Pfam" id="PF25557">
    <property type="entry name" value="GAUT_1"/>
    <property type="match status" value="1"/>
</dbReference>
<comment type="caution">
    <text evidence="7">The sequence shown here is derived from an EMBL/GenBank/DDBJ whole genome shotgun (WGS) entry which is preliminary data.</text>
</comment>
<gene>
    <name evidence="7" type="ORF">V6N11_046376</name>
</gene>
<dbReference type="PANTHER" id="PTHR32116">
    <property type="entry name" value="GALACTURONOSYLTRANSFERASE 4-RELATED"/>
    <property type="match status" value="1"/>
</dbReference>
<evidence type="ECO:0000313" key="8">
    <source>
        <dbReference type="Proteomes" id="UP001396334"/>
    </source>
</evidence>
<comment type="pathway">
    <text evidence="1 5">Glycan metabolism; pectin biosynthesis.</text>
</comment>
<comment type="similarity">
    <text evidence="2 5">Belongs to the glycosyltransferase 8 family.</text>
</comment>
<dbReference type="InterPro" id="IPR029993">
    <property type="entry name" value="GAUT"/>
</dbReference>
<dbReference type="EC" id="2.4.1.-" evidence="5"/>
<keyword evidence="5" id="KW-0812">Transmembrane</keyword>
<keyword evidence="4" id="KW-0808">Transferase</keyword>
<dbReference type="Gene3D" id="3.90.550.10">
    <property type="entry name" value="Spore Coat Polysaccharide Biosynthesis Protein SpsA, Chain A"/>
    <property type="match status" value="1"/>
</dbReference>
<reference evidence="7 8" key="1">
    <citation type="journal article" date="2024" name="G3 (Bethesda)">
        <title>Genome assembly of Hibiscus sabdariffa L. provides insights into metabolisms of medicinal natural products.</title>
        <authorList>
            <person name="Kim T."/>
        </authorList>
    </citation>
    <scope>NUCLEOTIDE SEQUENCE [LARGE SCALE GENOMIC DNA]</scope>
    <source>
        <strain evidence="7">TK-2024</strain>
        <tissue evidence="7">Old leaves</tissue>
    </source>
</reference>
<organism evidence="7 8">
    <name type="scientific">Hibiscus sabdariffa</name>
    <name type="common">roselle</name>
    <dbReference type="NCBI Taxonomy" id="183260"/>
    <lineage>
        <taxon>Eukaryota</taxon>
        <taxon>Viridiplantae</taxon>
        <taxon>Streptophyta</taxon>
        <taxon>Embryophyta</taxon>
        <taxon>Tracheophyta</taxon>
        <taxon>Spermatophyta</taxon>
        <taxon>Magnoliopsida</taxon>
        <taxon>eudicotyledons</taxon>
        <taxon>Gunneridae</taxon>
        <taxon>Pentapetalae</taxon>
        <taxon>rosids</taxon>
        <taxon>malvids</taxon>
        <taxon>Malvales</taxon>
        <taxon>Malvaceae</taxon>
        <taxon>Malvoideae</taxon>
        <taxon>Hibiscus</taxon>
    </lineage>
</organism>
<name>A0ABR2P1Y4_9ROSI</name>
<keyword evidence="5" id="KW-0961">Cell wall biogenesis/degradation</keyword>
<keyword evidence="6" id="KW-0175">Coiled coil</keyword>
<evidence type="ECO:0000256" key="2">
    <source>
        <dbReference type="ARBA" id="ARBA00006351"/>
    </source>
</evidence>
<accession>A0ABR2P1Y4</accession>
<dbReference type="SUPFAM" id="SSF53448">
    <property type="entry name" value="Nucleotide-diphospho-sugar transferases"/>
    <property type="match status" value="1"/>
</dbReference>
<feature type="coiled-coil region" evidence="6">
    <location>
        <begin position="185"/>
        <end position="212"/>
    </location>
</feature>
<dbReference type="Proteomes" id="UP001396334">
    <property type="component" value="Unassembled WGS sequence"/>
</dbReference>
<dbReference type="InterPro" id="IPR002495">
    <property type="entry name" value="Glyco_trans_8"/>
</dbReference>
<protein>
    <recommendedName>
        <fullName evidence="5">Hexosyltransferase</fullName>
        <ecNumber evidence="5">2.4.1.-</ecNumber>
    </recommendedName>
</protein>
<evidence type="ECO:0000256" key="1">
    <source>
        <dbReference type="ARBA" id="ARBA00004877"/>
    </source>
</evidence>
<dbReference type="PANTHER" id="PTHR32116:SF12">
    <property type="entry name" value="GALACTURONOSYLTRANSFERASE 7-RELATED"/>
    <property type="match status" value="1"/>
</dbReference>
<keyword evidence="5" id="KW-0333">Golgi apparatus</keyword>
<dbReference type="EMBL" id="JBBPBN010000085">
    <property type="protein sequence ID" value="KAK8982454.1"/>
    <property type="molecule type" value="Genomic_DNA"/>
</dbReference>
<evidence type="ECO:0000313" key="7">
    <source>
        <dbReference type="EMBL" id="KAK8982454.1"/>
    </source>
</evidence>
<feature type="transmembrane region" description="Helical" evidence="5">
    <location>
        <begin position="17"/>
        <end position="39"/>
    </location>
</feature>
<evidence type="ECO:0000256" key="3">
    <source>
        <dbReference type="ARBA" id="ARBA00022676"/>
    </source>
</evidence>
<evidence type="ECO:0000256" key="4">
    <source>
        <dbReference type="ARBA" id="ARBA00022679"/>
    </source>
</evidence>
<dbReference type="Pfam" id="PF01501">
    <property type="entry name" value="Glyco_transf_8"/>
    <property type="match status" value="1"/>
</dbReference>
<evidence type="ECO:0000256" key="6">
    <source>
        <dbReference type="SAM" id="Coils"/>
    </source>
</evidence>
<evidence type="ECO:0000256" key="5">
    <source>
        <dbReference type="RuleBase" id="RU362027"/>
    </source>
</evidence>
<proteinExistence type="inferred from homology"/>
<keyword evidence="5" id="KW-1133">Transmembrane helix</keyword>
<comment type="subcellular location">
    <subcellularLocation>
        <location evidence="5">Golgi apparatus membrane</location>
        <topology evidence="5">Single-pass type II membrane protein</topology>
    </subcellularLocation>
</comment>
<keyword evidence="5" id="KW-0472">Membrane</keyword>